<gene>
    <name evidence="1" type="ORF">JIN85_19490</name>
</gene>
<dbReference type="AlphaFoldDB" id="A0A934SB26"/>
<protein>
    <submittedName>
        <fullName evidence="1">DUF4435 domain-containing protein</fullName>
    </submittedName>
</protein>
<keyword evidence="2" id="KW-1185">Reference proteome</keyword>
<accession>A0A934SB26</accession>
<dbReference type="Proteomes" id="UP000603141">
    <property type="component" value="Unassembled WGS sequence"/>
</dbReference>
<evidence type="ECO:0000313" key="2">
    <source>
        <dbReference type="Proteomes" id="UP000603141"/>
    </source>
</evidence>
<organism evidence="1 2">
    <name type="scientific">Luteolibacter pohnpeiensis</name>
    <dbReference type="NCBI Taxonomy" id="454153"/>
    <lineage>
        <taxon>Bacteria</taxon>
        <taxon>Pseudomonadati</taxon>
        <taxon>Verrucomicrobiota</taxon>
        <taxon>Verrucomicrobiia</taxon>
        <taxon>Verrucomicrobiales</taxon>
        <taxon>Verrucomicrobiaceae</taxon>
        <taxon>Luteolibacter</taxon>
    </lineage>
</organism>
<proteinExistence type="predicted"/>
<sequence>MIPKRKGYRGKSYLLFSDYNDVHIFVEDDGFENLYRELFRRTGLNINKIFSKGGKRPIIDSATNCTDPNCFYIVDMDWDDLLDKKHDIERLIFLKKHSIENYLIDYSGFRAIIIADNPRKNIENIFNENDFKSIVETTSNRLRPLFECFAAILASQNGLANCKIPPKNFQKKNNYHPPDPDIINNFISDAGLTINPNIKKYFTSRNLTNRGHGKYMLHFIWIEIRHKTKCAQISDDCLKIRLAQSIKEDDFKKIATKIIKIHKAAKKDRSNISIVS</sequence>
<dbReference type="EMBL" id="JAENIJ010000064">
    <property type="protein sequence ID" value="MBK1884609.1"/>
    <property type="molecule type" value="Genomic_DNA"/>
</dbReference>
<name>A0A934SB26_9BACT</name>
<dbReference type="RefSeq" id="WP_200273962.1">
    <property type="nucleotide sequence ID" value="NZ_JAENIJ010000064.1"/>
</dbReference>
<comment type="caution">
    <text evidence="1">The sequence shown here is derived from an EMBL/GenBank/DDBJ whole genome shotgun (WGS) entry which is preliminary data.</text>
</comment>
<reference evidence="1" key="1">
    <citation type="submission" date="2021-01" db="EMBL/GenBank/DDBJ databases">
        <title>Modified the classification status of verrucomicrobia.</title>
        <authorList>
            <person name="Feng X."/>
        </authorList>
    </citation>
    <scope>NUCLEOTIDE SEQUENCE</scope>
    <source>
        <strain evidence="1">KCTC 22041</strain>
    </source>
</reference>
<evidence type="ECO:0000313" key="1">
    <source>
        <dbReference type="EMBL" id="MBK1884609.1"/>
    </source>
</evidence>